<evidence type="ECO:0000313" key="7">
    <source>
        <dbReference type="EMBL" id="KAG2097545.1"/>
    </source>
</evidence>
<dbReference type="Proteomes" id="UP000823399">
    <property type="component" value="Unassembled WGS sequence"/>
</dbReference>
<name>A0A9P7EZY4_9AGAM</name>
<comment type="cofactor">
    <cofactor evidence="5">
        <name>Zn(2+)</name>
        <dbReference type="ChEBI" id="CHEBI:29105"/>
    </cofactor>
</comment>
<dbReference type="PROSITE" id="PS50970">
    <property type="entry name" value="HCY"/>
    <property type="match status" value="1"/>
</dbReference>
<dbReference type="RefSeq" id="XP_041288579.1">
    <property type="nucleotide sequence ID" value="XM_041438520.1"/>
</dbReference>
<reference evidence="7" key="1">
    <citation type="journal article" date="2020" name="New Phytol.">
        <title>Comparative genomics reveals dynamic genome evolution in host specialist ectomycorrhizal fungi.</title>
        <authorList>
            <person name="Lofgren L.A."/>
            <person name="Nguyen N.H."/>
            <person name="Vilgalys R."/>
            <person name="Ruytinx J."/>
            <person name="Liao H.L."/>
            <person name="Branco S."/>
            <person name="Kuo A."/>
            <person name="LaButti K."/>
            <person name="Lipzen A."/>
            <person name="Andreopoulos W."/>
            <person name="Pangilinan J."/>
            <person name="Riley R."/>
            <person name="Hundley H."/>
            <person name="Na H."/>
            <person name="Barry K."/>
            <person name="Grigoriev I.V."/>
            <person name="Stajich J.E."/>
            <person name="Kennedy P.G."/>
        </authorList>
    </citation>
    <scope>NUCLEOTIDE SEQUENCE</scope>
    <source>
        <strain evidence="7">FC423</strain>
    </source>
</reference>
<gene>
    <name evidence="7" type="ORF">F5147DRAFT_715017</name>
</gene>
<feature type="binding site" evidence="5">
    <location>
        <position position="343"/>
    </location>
    <ligand>
        <name>Zn(2+)</name>
        <dbReference type="ChEBI" id="CHEBI:29105"/>
    </ligand>
</feature>
<accession>A0A9P7EZY4</accession>
<keyword evidence="8" id="KW-1185">Reference proteome</keyword>
<dbReference type="Pfam" id="PF02574">
    <property type="entry name" value="S-methyl_trans"/>
    <property type="match status" value="1"/>
</dbReference>
<evidence type="ECO:0000256" key="4">
    <source>
        <dbReference type="ARBA" id="ARBA00022833"/>
    </source>
</evidence>
<evidence type="ECO:0000256" key="2">
    <source>
        <dbReference type="ARBA" id="ARBA00022679"/>
    </source>
</evidence>
<organism evidence="7 8">
    <name type="scientific">Suillus discolor</name>
    <dbReference type="NCBI Taxonomy" id="1912936"/>
    <lineage>
        <taxon>Eukaryota</taxon>
        <taxon>Fungi</taxon>
        <taxon>Dikarya</taxon>
        <taxon>Basidiomycota</taxon>
        <taxon>Agaricomycotina</taxon>
        <taxon>Agaricomycetes</taxon>
        <taxon>Agaricomycetidae</taxon>
        <taxon>Boletales</taxon>
        <taxon>Suillineae</taxon>
        <taxon>Suillaceae</taxon>
        <taxon>Suillus</taxon>
    </lineage>
</organism>
<keyword evidence="2 5" id="KW-0808">Transferase</keyword>
<feature type="binding site" evidence="5">
    <location>
        <position position="268"/>
    </location>
    <ligand>
        <name>Zn(2+)</name>
        <dbReference type="ChEBI" id="CHEBI:29105"/>
    </ligand>
</feature>
<dbReference type="EMBL" id="JABBWM010000065">
    <property type="protein sequence ID" value="KAG2097545.1"/>
    <property type="molecule type" value="Genomic_DNA"/>
</dbReference>
<dbReference type="PANTHER" id="PTHR46015:SF1">
    <property type="entry name" value="HOMOCYSTEINE S-METHYLTRANSFERASE-LIKE ISOFORM 1"/>
    <property type="match status" value="1"/>
</dbReference>
<evidence type="ECO:0000256" key="1">
    <source>
        <dbReference type="ARBA" id="ARBA00022603"/>
    </source>
</evidence>
<dbReference type="GO" id="GO:0008898">
    <property type="term" value="F:S-adenosylmethionine-homocysteine S-methyltransferase activity"/>
    <property type="evidence" value="ECO:0007669"/>
    <property type="project" value="TreeGrafter"/>
</dbReference>
<keyword evidence="1 5" id="KW-0489">Methyltransferase</keyword>
<dbReference type="Gene3D" id="3.20.20.330">
    <property type="entry name" value="Homocysteine-binding-like domain"/>
    <property type="match status" value="1"/>
</dbReference>
<feature type="binding site" evidence="5">
    <location>
        <position position="344"/>
    </location>
    <ligand>
        <name>Zn(2+)</name>
        <dbReference type="ChEBI" id="CHEBI:29105"/>
    </ligand>
</feature>
<evidence type="ECO:0000256" key="3">
    <source>
        <dbReference type="ARBA" id="ARBA00022723"/>
    </source>
</evidence>
<dbReference type="InterPro" id="IPR017226">
    <property type="entry name" value="BHMT-like"/>
</dbReference>
<dbReference type="GO" id="GO:0008270">
    <property type="term" value="F:zinc ion binding"/>
    <property type="evidence" value="ECO:0007669"/>
    <property type="project" value="InterPro"/>
</dbReference>
<dbReference type="InterPro" id="IPR036589">
    <property type="entry name" value="HCY_dom_sf"/>
</dbReference>
<dbReference type="InterPro" id="IPR051486">
    <property type="entry name" value="Hcy_S-methyltransferase"/>
</dbReference>
<dbReference type="GO" id="GO:0009086">
    <property type="term" value="P:methionine biosynthetic process"/>
    <property type="evidence" value="ECO:0007669"/>
    <property type="project" value="InterPro"/>
</dbReference>
<protein>
    <submittedName>
        <fullName evidence="7">Homocysteine S-methyltransferase</fullName>
    </submittedName>
</protein>
<sequence length="361" mass="40260">MLKNTILLSDGGLGTTLEDHFHLPISHTPLWSARIILDAPNTLQQAHLAFLEAGSRVLLTATYQAAFESFERAGYSHEIATESMRNAVHIADQARHQFCKEHLDVSPKDIHIALSLGPFGAVLAPMQDFGGIYPPPYGPRAYSDSEENTTSFGDDIEAKNNSVKALTRFHEDRLRVFTSDKETWDKVDFIAFETVPVVREVEAIRKAMDNMKETISPKPWWITATFPNGKYPDTRQPGGDRYTPTKVAIAMIRQDNDLPVPNGIGINCTALKHIPELLQEFERAMDGNRKLSLVLHPNGGGGFDLSTQAFREPEENDRWAEDLANLVREAKRRGWNEIIFGGCCKTGPSDIKALGEAFSEE</sequence>
<dbReference type="InterPro" id="IPR003726">
    <property type="entry name" value="HCY_dom"/>
</dbReference>
<dbReference type="SUPFAM" id="SSF82282">
    <property type="entry name" value="Homocysteine S-methyltransferase"/>
    <property type="match status" value="1"/>
</dbReference>
<keyword evidence="3 5" id="KW-0479">Metal-binding</keyword>
<evidence type="ECO:0000259" key="6">
    <source>
        <dbReference type="PROSITE" id="PS50970"/>
    </source>
</evidence>
<dbReference type="OrthoDB" id="261426at2759"/>
<proteinExistence type="predicted"/>
<dbReference type="PANTHER" id="PTHR46015">
    <property type="entry name" value="ZGC:172121"/>
    <property type="match status" value="1"/>
</dbReference>
<comment type="caution">
    <text evidence="7">The sequence shown here is derived from an EMBL/GenBank/DDBJ whole genome shotgun (WGS) entry which is preliminary data.</text>
</comment>
<feature type="domain" description="Hcy-binding" evidence="6">
    <location>
        <begin position="1"/>
        <end position="358"/>
    </location>
</feature>
<dbReference type="PIRSF" id="PIRSF037505">
    <property type="entry name" value="Betaine_HMT"/>
    <property type="match status" value="1"/>
</dbReference>
<dbReference type="GO" id="GO:0032259">
    <property type="term" value="P:methylation"/>
    <property type="evidence" value="ECO:0007669"/>
    <property type="project" value="UniProtKB-KW"/>
</dbReference>
<dbReference type="GeneID" id="64700779"/>
<evidence type="ECO:0000256" key="5">
    <source>
        <dbReference type="PROSITE-ProRule" id="PRU00333"/>
    </source>
</evidence>
<evidence type="ECO:0000313" key="8">
    <source>
        <dbReference type="Proteomes" id="UP000823399"/>
    </source>
</evidence>
<dbReference type="AlphaFoldDB" id="A0A9P7EZY4"/>
<keyword evidence="4 5" id="KW-0862">Zinc</keyword>
<dbReference type="GO" id="GO:0033528">
    <property type="term" value="P:S-methylmethionine cycle"/>
    <property type="evidence" value="ECO:0007669"/>
    <property type="project" value="TreeGrafter"/>
</dbReference>